<dbReference type="PANTHER" id="PTHR30250">
    <property type="entry name" value="PST FAMILY PREDICTED COLANIC ACID TRANSPORTER"/>
    <property type="match status" value="1"/>
</dbReference>
<gene>
    <name evidence="8" type="ORF">N4264_16725</name>
</gene>
<feature type="transmembrane region" description="Helical" evidence="7">
    <location>
        <begin position="368"/>
        <end position="387"/>
    </location>
</feature>
<comment type="subcellular location">
    <subcellularLocation>
        <location evidence="1">Cell membrane</location>
        <topology evidence="1">Multi-pass membrane protein</topology>
    </subcellularLocation>
</comment>
<dbReference type="InterPro" id="IPR002797">
    <property type="entry name" value="Polysacc_synth"/>
</dbReference>
<keyword evidence="2" id="KW-1003">Cell membrane</keyword>
<dbReference type="Proteomes" id="UP001064632">
    <property type="component" value="Chromosome"/>
</dbReference>
<feature type="transmembrane region" description="Helical" evidence="7">
    <location>
        <begin position="339"/>
        <end position="356"/>
    </location>
</feature>
<accession>A0ABY6B943</accession>
<evidence type="ECO:0000256" key="1">
    <source>
        <dbReference type="ARBA" id="ARBA00004651"/>
    </source>
</evidence>
<feature type="transmembrane region" description="Helical" evidence="7">
    <location>
        <begin position="393"/>
        <end position="412"/>
    </location>
</feature>
<evidence type="ECO:0000256" key="3">
    <source>
        <dbReference type="ARBA" id="ARBA00022692"/>
    </source>
</evidence>
<feature type="transmembrane region" description="Helical" evidence="7">
    <location>
        <begin position="175"/>
        <end position="198"/>
    </location>
</feature>
<keyword evidence="4 7" id="KW-1133">Transmembrane helix</keyword>
<evidence type="ECO:0000256" key="7">
    <source>
        <dbReference type="SAM" id="Phobius"/>
    </source>
</evidence>
<dbReference type="InterPro" id="IPR050833">
    <property type="entry name" value="Poly_Biosynth_Transport"/>
</dbReference>
<evidence type="ECO:0000313" key="9">
    <source>
        <dbReference type="Proteomes" id="UP001064632"/>
    </source>
</evidence>
<feature type="transmembrane region" description="Helical" evidence="7">
    <location>
        <begin position="258"/>
        <end position="283"/>
    </location>
</feature>
<sequence length="516" mass="54292">MSDLANIGWMGGLAIYQRVIGTLGSALFARTLGATDFGVLTIVNTTTSSAYGLFRLSVDASLQVEVASRPDRVQQTLPYVFAGMVLLGIAGALAWMAVLMSAKWVAGSVYGSAPIAPMLQFAGPLVFAQCLCQFVYAVLAGANRFDIYARWTMAVSTIGLITSGAAAWWGNLQLVLMVMVVTQMINAVVLLRVLTVLIDWKAGIPSLSVSVVFAAARTLLRTGLPYYASGFVLIPVTYGLQGMLGQAGGIEAVGYQRILIAMCSVVGFLPHSIAGVVVSSLAAARGHGQPTDTIDRQAAITLKLIWLATVIVAIAVIAAMPWLIGLLFGAPYLPATGPARVACVAAVFASVGQVGIQDSVAARRFGIVLKMAVVHAIVFLLLGVALIPENLLFGYAIAELAAHGCVLVAVLVEQRARYKGRRSALAACIVLTALLATSPLWFPSGAAAVAISALVLEVILGGLLFFVLFSDAERAVVLRRMSTILRKRRTGRVKGNATGLADTTPLRRWPSGDPHA</sequence>
<feature type="transmembrane region" description="Helical" evidence="7">
    <location>
        <begin position="151"/>
        <end position="169"/>
    </location>
</feature>
<feature type="transmembrane region" description="Helical" evidence="7">
    <location>
        <begin position="304"/>
        <end position="333"/>
    </location>
</feature>
<dbReference type="PANTHER" id="PTHR30250:SF11">
    <property type="entry name" value="O-ANTIGEN TRANSPORTER-RELATED"/>
    <property type="match status" value="1"/>
</dbReference>
<dbReference type="RefSeq" id="WP_261693373.1">
    <property type="nucleotide sequence ID" value="NZ_CP104694.1"/>
</dbReference>
<proteinExistence type="predicted"/>
<feature type="transmembrane region" description="Helical" evidence="7">
    <location>
        <begin position="448"/>
        <end position="470"/>
    </location>
</feature>
<evidence type="ECO:0000256" key="6">
    <source>
        <dbReference type="SAM" id="MobiDB-lite"/>
    </source>
</evidence>
<evidence type="ECO:0000313" key="8">
    <source>
        <dbReference type="EMBL" id="UXI66389.1"/>
    </source>
</evidence>
<feature type="transmembrane region" description="Helical" evidence="7">
    <location>
        <begin position="118"/>
        <end position="139"/>
    </location>
</feature>
<keyword evidence="3 7" id="KW-0812">Transmembrane</keyword>
<evidence type="ECO:0000256" key="2">
    <source>
        <dbReference type="ARBA" id="ARBA00022475"/>
    </source>
</evidence>
<evidence type="ECO:0000256" key="4">
    <source>
        <dbReference type="ARBA" id="ARBA00022989"/>
    </source>
</evidence>
<name>A0ABY6B943_9GAMM</name>
<reference evidence="8" key="1">
    <citation type="submission" date="2022-09" db="EMBL/GenBank/DDBJ databases">
        <title>Tahibacter sp. nov., isolated from a fresh water.</title>
        <authorList>
            <person name="Baek J.H."/>
            <person name="Lee J.K."/>
            <person name="Kim J.M."/>
            <person name="Jeon C.O."/>
        </authorList>
    </citation>
    <scope>NUCLEOTIDE SEQUENCE</scope>
    <source>
        <strain evidence="8">W38</strain>
    </source>
</reference>
<evidence type="ECO:0000256" key="5">
    <source>
        <dbReference type="ARBA" id="ARBA00023136"/>
    </source>
</evidence>
<feature type="transmembrane region" description="Helical" evidence="7">
    <location>
        <begin position="77"/>
        <end position="98"/>
    </location>
</feature>
<feature type="transmembrane region" description="Helical" evidence="7">
    <location>
        <begin position="219"/>
        <end position="238"/>
    </location>
</feature>
<dbReference type="Pfam" id="PF01943">
    <property type="entry name" value="Polysacc_synt"/>
    <property type="match status" value="1"/>
</dbReference>
<organism evidence="8 9">
    <name type="scientific">Tahibacter amnicola</name>
    <dbReference type="NCBI Taxonomy" id="2976241"/>
    <lineage>
        <taxon>Bacteria</taxon>
        <taxon>Pseudomonadati</taxon>
        <taxon>Pseudomonadota</taxon>
        <taxon>Gammaproteobacteria</taxon>
        <taxon>Lysobacterales</taxon>
        <taxon>Rhodanobacteraceae</taxon>
        <taxon>Tahibacter</taxon>
    </lineage>
</organism>
<protein>
    <submittedName>
        <fullName evidence="8">Lipopolysaccharide biosynthesis protein</fullName>
    </submittedName>
</protein>
<keyword evidence="9" id="KW-1185">Reference proteome</keyword>
<feature type="region of interest" description="Disordered" evidence="6">
    <location>
        <begin position="495"/>
        <end position="516"/>
    </location>
</feature>
<dbReference type="EMBL" id="CP104694">
    <property type="protein sequence ID" value="UXI66389.1"/>
    <property type="molecule type" value="Genomic_DNA"/>
</dbReference>
<feature type="transmembrane region" description="Helical" evidence="7">
    <location>
        <begin position="424"/>
        <end position="442"/>
    </location>
</feature>
<keyword evidence="5 7" id="KW-0472">Membrane</keyword>